<feature type="domain" description="Nitroreductase" evidence="6">
    <location>
        <begin position="13"/>
        <end position="71"/>
    </location>
</feature>
<evidence type="ECO:0000256" key="3">
    <source>
        <dbReference type="ARBA" id="ARBA00022630"/>
    </source>
</evidence>
<evidence type="ECO:0000256" key="1">
    <source>
        <dbReference type="ARBA" id="ARBA00001917"/>
    </source>
</evidence>
<dbReference type="Pfam" id="PF00881">
    <property type="entry name" value="Nitroreductase"/>
    <property type="match status" value="2"/>
</dbReference>
<dbReference type="InterPro" id="IPR000415">
    <property type="entry name" value="Nitroreductase-like"/>
</dbReference>
<protein>
    <recommendedName>
        <fullName evidence="6">Nitroreductase domain-containing protein</fullName>
    </recommendedName>
</protein>
<dbReference type="Gene3D" id="3.40.109.10">
    <property type="entry name" value="NADH Oxidase"/>
    <property type="match status" value="1"/>
</dbReference>
<feature type="domain" description="Nitroreductase" evidence="6">
    <location>
        <begin position="73"/>
        <end position="151"/>
    </location>
</feature>
<comment type="similarity">
    <text evidence="2">Belongs to the nitroreductase family.</text>
</comment>
<dbReference type="AlphaFoldDB" id="G5IA48"/>
<dbReference type="HOGENOM" id="CLU_070764_7_1_9"/>
<dbReference type="GO" id="GO:0016491">
    <property type="term" value="F:oxidoreductase activity"/>
    <property type="evidence" value="ECO:0007669"/>
    <property type="project" value="UniProtKB-KW"/>
</dbReference>
<dbReference type="CDD" id="cd20609">
    <property type="entry name" value="nitroreductase"/>
    <property type="match status" value="1"/>
</dbReference>
<evidence type="ECO:0000259" key="6">
    <source>
        <dbReference type="Pfam" id="PF00881"/>
    </source>
</evidence>
<keyword evidence="4" id="KW-0288">FMN</keyword>
<evidence type="ECO:0000256" key="2">
    <source>
        <dbReference type="ARBA" id="ARBA00007118"/>
    </source>
</evidence>
<dbReference type="RefSeq" id="WP_006778370.1">
    <property type="nucleotide sequence ID" value="NZ_CP040506.1"/>
</dbReference>
<evidence type="ECO:0000256" key="4">
    <source>
        <dbReference type="ARBA" id="ARBA00022643"/>
    </source>
</evidence>
<keyword evidence="8" id="KW-1185">Reference proteome</keyword>
<accession>G5IA48</accession>
<evidence type="ECO:0000313" key="8">
    <source>
        <dbReference type="Proteomes" id="UP000005384"/>
    </source>
</evidence>
<name>G5IA48_9FIRM</name>
<dbReference type="PANTHER" id="PTHR43673">
    <property type="entry name" value="NAD(P)H NITROREDUCTASE YDGI-RELATED"/>
    <property type="match status" value="1"/>
</dbReference>
<dbReference type="PANTHER" id="PTHR43673:SF2">
    <property type="entry name" value="NITROREDUCTASE"/>
    <property type="match status" value="1"/>
</dbReference>
<dbReference type="PATRIC" id="fig|742737.3.peg.387"/>
<dbReference type="OrthoDB" id="9812105at2"/>
<reference evidence="7 8" key="1">
    <citation type="submission" date="2011-08" db="EMBL/GenBank/DDBJ databases">
        <title>The Genome Sequence of Clostridium hathewayi WAL-18680.</title>
        <authorList>
            <consortium name="The Broad Institute Genome Sequencing Platform"/>
            <person name="Earl A."/>
            <person name="Ward D."/>
            <person name="Feldgarden M."/>
            <person name="Gevers D."/>
            <person name="Finegold S.M."/>
            <person name="Summanen P.H."/>
            <person name="Molitoris D.R."/>
            <person name="Song M."/>
            <person name="Daigneault M."/>
            <person name="Allen-Vercoe E."/>
            <person name="Young S.K."/>
            <person name="Zeng Q."/>
            <person name="Gargeya S."/>
            <person name="Fitzgerald M."/>
            <person name="Haas B."/>
            <person name="Abouelleil A."/>
            <person name="Alvarado L."/>
            <person name="Arachchi H.M."/>
            <person name="Berlin A."/>
            <person name="Brown A."/>
            <person name="Chapman S.B."/>
            <person name="Chen Z."/>
            <person name="Dunbar C."/>
            <person name="Freedman E."/>
            <person name="Gearin G."/>
            <person name="Gellesch M."/>
            <person name="Goldberg J."/>
            <person name="Griggs A."/>
            <person name="Gujja S."/>
            <person name="Heiman D."/>
            <person name="Howarth C."/>
            <person name="Larson L."/>
            <person name="Lui A."/>
            <person name="MacDonald P.J.P."/>
            <person name="Montmayeur A."/>
            <person name="Murphy C."/>
            <person name="Neiman D."/>
            <person name="Pearson M."/>
            <person name="Priest M."/>
            <person name="Roberts A."/>
            <person name="Saif S."/>
            <person name="Shea T."/>
            <person name="Shenoy N."/>
            <person name="Sisk P."/>
            <person name="Stolte C."/>
            <person name="Sykes S."/>
            <person name="Wortman J."/>
            <person name="Nusbaum C."/>
            <person name="Birren B."/>
        </authorList>
    </citation>
    <scope>NUCLEOTIDE SEQUENCE [LARGE SCALE GENOMIC DNA]</scope>
    <source>
        <strain evidence="7 8">WAL-18680</strain>
    </source>
</reference>
<evidence type="ECO:0000256" key="5">
    <source>
        <dbReference type="ARBA" id="ARBA00023002"/>
    </source>
</evidence>
<gene>
    <name evidence="7" type="ORF">HMPREF9473_00388</name>
</gene>
<comment type="caution">
    <text evidence="7">The sequence shown here is derived from an EMBL/GenBank/DDBJ whole genome shotgun (WGS) entry which is preliminary data.</text>
</comment>
<dbReference type="Proteomes" id="UP000005384">
    <property type="component" value="Unassembled WGS sequence"/>
</dbReference>
<comment type="cofactor">
    <cofactor evidence="1">
        <name>FMN</name>
        <dbReference type="ChEBI" id="CHEBI:58210"/>
    </cofactor>
</comment>
<evidence type="ECO:0000313" key="7">
    <source>
        <dbReference type="EMBL" id="EHI61937.1"/>
    </source>
</evidence>
<dbReference type="SUPFAM" id="SSF55469">
    <property type="entry name" value="FMN-dependent nitroreductase-like"/>
    <property type="match status" value="1"/>
</dbReference>
<sequence>MENMDKDFLELAANRYSVRKFIDKPVEQEDLDKILKAGYLAPTACNRQPQRILVINSDEGRAKLKRCTKCHFDAPTALLICYDKTDCWQRKYDDKISGDIDASIVTTHMMLEAAATGVGTTWVMHFDPAAVKSEFKVPESYEPTALLIMGYPAPDAAPYPGHSEYRPIKETVFYYEF</sequence>
<keyword evidence="3" id="KW-0285">Flavoprotein</keyword>
<dbReference type="EMBL" id="ADLN01000001">
    <property type="protein sequence ID" value="EHI61937.1"/>
    <property type="molecule type" value="Genomic_DNA"/>
</dbReference>
<proteinExistence type="inferred from homology"/>
<keyword evidence="5" id="KW-0560">Oxidoreductase</keyword>
<dbReference type="InterPro" id="IPR029479">
    <property type="entry name" value="Nitroreductase"/>
</dbReference>
<organism evidence="7 8">
    <name type="scientific">Hungatella hathewayi WAL-18680</name>
    <dbReference type="NCBI Taxonomy" id="742737"/>
    <lineage>
        <taxon>Bacteria</taxon>
        <taxon>Bacillati</taxon>
        <taxon>Bacillota</taxon>
        <taxon>Clostridia</taxon>
        <taxon>Lachnospirales</taxon>
        <taxon>Lachnospiraceae</taxon>
        <taxon>Hungatella</taxon>
    </lineage>
</organism>